<dbReference type="SUPFAM" id="SSF141571">
    <property type="entry name" value="Pentapeptide repeat-like"/>
    <property type="match status" value="1"/>
</dbReference>
<name>A0ABT7SNR9_9GAMM</name>
<reference evidence="1 2" key="1">
    <citation type="submission" date="2023-06" db="EMBL/GenBank/DDBJ databases">
        <title>Thiopseudomonas sp. CY1220 draft genome sequence.</title>
        <authorList>
            <person name="Zhao G."/>
            <person name="An M."/>
        </authorList>
    </citation>
    <scope>NUCLEOTIDE SEQUENCE [LARGE SCALE GENOMIC DNA]</scope>
    <source>
        <strain evidence="1 2">CY1220</strain>
    </source>
</reference>
<accession>A0ABT7SNR9</accession>
<gene>
    <name evidence="1" type="ORF">QEZ41_06020</name>
</gene>
<proteinExistence type="predicted"/>
<organism evidence="1 2">
    <name type="scientific">Thiopseudomonas acetoxidans</name>
    <dbReference type="NCBI Taxonomy" id="3041622"/>
    <lineage>
        <taxon>Bacteria</taxon>
        <taxon>Pseudomonadati</taxon>
        <taxon>Pseudomonadota</taxon>
        <taxon>Gammaproteobacteria</taxon>
        <taxon>Pseudomonadales</taxon>
        <taxon>Pseudomonadaceae</taxon>
        <taxon>Thiopseudomonas</taxon>
    </lineage>
</organism>
<dbReference type="PANTHER" id="PTHR14136">
    <property type="entry name" value="BTB_POZ DOMAIN-CONTAINING PROTEIN KCTD9"/>
    <property type="match status" value="1"/>
</dbReference>
<dbReference type="InterPro" id="IPR001646">
    <property type="entry name" value="5peptide_repeat"/>
</dbReference>
<dbReference type="Proteomes" id="UP001241056">
    <property type="component" value="Unassembled WGS sequence"/>
</dbReference>
<dbReference type="InterPro" id="IPR051082">
    <property type="entry name" value="Pentapeptide-BTB/POZ_domain"/>
</dbReference>
<dbReference type="Pfam" id="PF00805">
    <property type="entry name" value="Pentapeptide"/>
    <property type="match status" value="1"/>
</dbReference>
<evidence type="ECO:0000313" key="1">
    <source>
        <dbReference type="EMBL" id="MDM7857835.1"/>
    </source>
</evidence>
<comment type="caution">
    <text evidence="1">The sequence shown here is derived from an EMBL/GenBank/DDBJ whole genome shotgun (WGS) entry which is preliminary data.</text>
</comment>
<sequence>MARPQKLTHPLYELLVNEDVQGFNNLCSNYESIDFRGGDFRGLNLRGLNAQGIDFRDAYLRSCDLRGIDFREALLEGASLNKAQISGCYFAKHLSAEEILMSITAGTRLRRCV</sequence>
<dbReference type="EMBL" id="JAUCDY010000005">
    <property type="protein sequence ID" value="MDM7857835.1"/>
    <property type="molecule type" value="Genomic_DNA"/>
</dbReference>
<dbReference type="InterPro" id="IPR016933">
    <property type="entry name" value="UCP029688_pentapep"/>
</dbReference>
<keyword evidence="2" id="KW-1185">Reference proteome</keyword>
<dbReference type="Gene3D" id="2.160.20.80">
    <property type="entry name" value="E3 ubiquitin-protein ligase SopA"/>
    <property type="match status" value="1"/>
</dbReference>
<dbReference type="PANTHER" id="PTHR14136:SF17">
    <property type="entry name" value="BTB_POZ DOMAIN-CONTAINING PROTEIN KCTD9"/>
    <property type="match status" value="1"/>
</dbReference>
<dbReference type="RefSeq" id="WP_289410494.1">
    <property type="nucleotide sequence ID" value="NZ_JAUCDY010000005.1"/>
</dbReference>
<protein>
    <submittedName>
        <fullName evidence="1">Pentapeptide repeat-containing protein</fullName>
    </submittedName>
</protein>
<evidence type="ECO:0000313" key="2">
    <source>
        <dbReference type="Proteomes" id="UP001241056"/>
    </source>
</evidence>
<dbReference type="PIRSF" id="PIRSF029688">
    <property type="entry name" value="UCP29688_pentapep"/>
    <property type="match status" value="1"/>
</dbReference>